<keyword evidence="2" id="KW-1185">Reference proteome</keyword>
<reference evidence="1" key="1">
    <citation type="submission" date="2020-01" db="EMBL/GenBank/DDBJ databases">
        <authorList>
            <person name="Mishra B."/>
        </authorList>
    </citation>
    <scope>NUCLEOTIDE SEQUENCE [LARGE SCALE GENOMIC DNA]</scope>
</reference>
<name>A0A6D2HST8_9BRAS</name>
<organism evidence="1 2">
    <name type="scientific">Microthlaspi erraticum</name>
    <dbReference type="NCBI Taxonomy" id="1685480"/>
    <lineage>
        <taxon>Eukaryota</taxon>
        <taxon>Viridiplantae</taxon>
        <taxon>Streptophyta</taxon>
        <taxon>Embryophyta</taxon>
        <taxon>Tracheophyta</taxon>
        <taxon>Spermatophyta</taxon>
        <taxon>Magnoliopsida</taxon>
        <taxon>eudicotyledons</taxon>
        <taxon>Gunneridae</taxon>
        <taxon>Pentapetalae</taxon>
        <taxon>rosids</taxon>
        <taxon>malvids</taxon>
        <taxon>Brassicales</taxon>
        <taxon>Brassicaceae</taxon>
        <taxon>Coluteocarpeae</taxon>
        <taxon>Microthlaspi</taxon>
    </lineage>
</organism>
<proteinExistence type="predicted"/>
<comment type="caution">
    <text evidence="1">The sequence shown here is derived from an EMBL/GenBank/DDBJ whole genome shotgun (WGS) entry which is preliminary data.</text>
</comment>
<evidence type="ECO:0000313" key="2">
    <source>
        <dbReference type="Proteomes" id="UP000467841"/>
    </source>
</evidence>
<evidence type="ECO:0000313" key="1">
    <source>
        <dbReference type="EMBL" id="CAA7019307.1"/>
    </source>
</evidence>
<dbReference type="EMBL" id="CACVBM020000444">
    <property type="protein sequence ID" value="CAA7019307.1"/>
    <property type="molecule type" value="Genomic_DNA"/>
</dbReference>
<sequence>MDCQTQLRLCQFQTRPTRARANLRLPIIDLSTRGTSDQQVCLHRSSISLTVFPVLCLKFKLVDLQSPDCDLRISDAFPTIAYTLNNEILLRRFKPEIEPGLPLD</sequence>
<gene>
    <name evidence="1" type="ORF">MERR_LOCUS6542</name>
</gene>
<dbReference type="AlphaFoldDB" id="A0A6D2HST8"/>
<dbReference type="Proteomes" id="UP000467841">
    <property type="component" value="Unassembled WGS sequence"/>
</dbReference>
<accession>A0A6D2HST8</accession>
<protein>
    <submittedName>
        <fullName evidence="1">Uncharacterized protein</fullName>
    </submittedName>
</protein>